<evidence type="ECO:0000259" key="1">
    <source>
        <dbReference type="Pfam" id="PF07561"/>
    </source>
</evidence>
<accession>A0ABN1IMH5</accession>
<evidence type="ECO:0000313" key="3">
    <source>
        <dbReference type="Proteomes" id="UP001500339"/>
    </source>
</evidence>
<comment type="caution">
    <text evidence="2">The sequence shown here is derived from an EMBL/GenBank/DDBJ whole genome shotgun (WGS) entry which is preliminary data.</text>
</comment>
<organism evidence="2 3">
    <name type="scientific">Clostridium malenominatum</name>
    <dbReference type="NCBI Taxonomy" id="1539"/>
    <lineage>
        <taxon>Bacteria</taxon>
        <taxon>Bacillati</taxon>
        <taxon>Bacillota</taxon>
        <taxon>Clostridia</taxon>
        <taxon>Eubacteriales</taxon>
        <taxon>Clostridiaceae</taxon>
        <taxon>Clostridium</taxon>
    </lineage>
</organism>
<feature type="domain" description="DUF1540" evidence="1">
    <location>
        <begin position="65"/>
        <end position="103"/>
    </location>
</feature>
<sequence>MERISCDVLNCSHNKEAACYANVINVGGLKAKNSSHTSCGSFLDSAHYGTLTNNANNPGSPCSAITCNVQNCIYNSDKLCNAESIKVTGDDVQVYTQANCSTFEPKQY</sequence>
<keyword evidence="3" id="KW-1185">Reference proteome</keyword>
<evidence type="ECO:0000313" key="2">
    <source>
        <dbReference type="EMBL" id="GAA0717078.1"/>
    </source>
</evidence>
<protein>
    <submittedName>
        <fullName evidence="2">DUF1540 domain-containing protein</fullName>
    </submittedName>
</protein>
<gene>
    <name evidence="2" type="ORF">GCM10008905_02290</name>
</gene>
<name>A0ABN1IMH5_9CLOT</name>
<dbReference type="EMBL" id="BAAACF010000001">
    <property type="protein sequence ID" value="GAA0717078.1"/>
    <property type="molecule type" value="Genomic_DNA"/>
</dbReference>
<dbReference type="RefSeq" id="WP_343765568.1">
    <property type="nucleotide sequence ID" value="NZ_BAAACF010000001.1"/>
</dbReference>
<feature type="domain" description="DUF1540" evidence="1">
    <location>
        <begin position="4"/>
        <end position="42"/>
    </location>
</feature>
<proteinExistence type="predicted"/>
<reference evidence="2 3" key="1">
    <citation type="journal article" date="2019" name="Int. J. Syst. Evol. Microbiol.">
        <title>The Global Catalogue of Microorganisms (GCM) 10K type strain sequencing project: providing services to taxonomists for standard genome sequencing and annotation.</title>
        <authorList>
            <consortium name="The Broad Institute Genomics Platform"/>
            <consortium name="The Broad Institute Genome Sequencing Center for Infectious Disease"/>
            <person name="Wu L."/>
            <person name="Ma J."/>
        </authorList>
    </citation>
    <scope>NUCLEOTIDE SEQUENCE [LARGE SCALE GENOMIC DNA]</scope>
    <source>
        <strain evidence="2 3">JCM 1405</strain>
    </source>
</reference>
<dbReference type="Pfam" id="PF07561">
    <property type="entry name" value="DUF1540"/>
    <property type="match status" value="2"/>
</dbReference>
<dbReference type="Proteomes" id="UP001500339">
    <property type="component" value="Unassembled WGS sequence"/>
</dbReference>
<dbReference type="InterPro" id="IPR011437">
    <property type="entry name" value="DUF1540"/>
</dbReference>